<feature type="transmembrane region" description="Helical" evidence="1">
    <location>
        <begin position="317"/>
        <end position="335"/>
    </location>
</feature>
<gene>
    <name evidence="2" type="ORF">NMN56_009620</name>
</gene>
<dbReference type="Proteomes" id="UP001214441">
    <property type="component" value="Unassembled WGS sequence"/>
</dbReference>
<evidence type="ECO:0000313" key="2">
    <source>
        <dbReference type="EMBL" id="MDJ1132203.1"/>
    </source>
</evidence>
<keyword evidence="1" id="KW-0812">Transmembrane</keyword>
<name>A0ABT6ZT09_9ACTN</name>
<keyword evidence="1" id="KW-1133">Transmembrane helix</keyword>
<sequence length="340" mass="36641">MSAATLERETAPAQRKTGRELLHGMPWLVWRQHRGAVWAGLALLVALAAAAVYLRHGTTTFVQQHDIAGCTLFSGPERCAENQEAIQLYRTQYQDLVQILLVVVLALPYLAGLFVGAPLVARELEAGTHRVAWSQSVPPQRWLLHKLLLPLAGLVLLCGLAAWLASWVLAGAGQATLGIYWYSALAFAPTGPALVGYAALGIALGGAAGLLIRRTVPAMVATLLALGGVTLLLQFLRPQLASPITHVSKAVPQLAEDSWVLSAAQRSTAGGETFPANLCADARGDALRNCLAEHGATYYHTEYHPLSQMRQIQFTEGALCLGLAALLVALTWWWLRRRAL</sequence>
<reference evidence="2 3" key="1">
    <citation type="submission" date="2023-05" db="EMBL/GenBank/DDBJ databases">
        <title>Streptantibioticus silvisoli sp. nov., acidotolerant actinomycetes 1 from pine litter.</title>
        <authorList>
            <person name="Swiecimska M."/>
            <person name="Golinska P."/>
            <person name="Sangal V."/>
            <person name="Wachnowicz B."/>
            <person name="Goodfellow M."/>
        </authorList>
    </citation>
    <scope>NUCLEOTIDE SEQUENCE [LARGE SCALE GENOMIC DNA]</scope>
    <source>
        <strain evidence="2 3">DSM 42109</strain>
    </source>
</reference>
<feature type="transmembrane region" description="Helical" evidence="1">
    <location>
        <begin position="35"/>
        <end position="54"/>
    </location>
</feature>
<feature type="transmembrane region" description="Helical" evidence="1">
    <location>
        <begin position="147"/>
        <end position="172"/>
    </location>
</feature>
<feature type="transmembrane region" description="Helical" evidence="1">
    <location>
        <begin position="179"/>
        <end position="212"/>
    </location>
</feature>
<keyword evidence="1" id="KW-0472">Membrane</keyword>
<organism evidence="2 3">
    <name type="scientific">Streptomyces iconiensis</name>
    <dbReference type="NCBI Taxonomy" id="1384038"/>
    <lineage>
        <taxon>Bacteria</taxon>
        <taxon>Bacillati</taxon>
        <taxon>Actinomycetota</taxon>
        <taxon>Actinomycetes</taxon>
        <taxon>Kitasatosporales</taxon>
        <taxon>Streptomycetaceae</taxon>
        <taxon>Streptomyces</taxon>
    </lineage>
</organism>
<dbReference type="RefSeq" id="WP_274042512.1">
    <property type="nucleotide sequence ID" value="NZ_JANCPR020000007.1"/>
</dbReference>
<evidence type="ECO:0000256" key="1">
    <source>
        <dbReference type="SAM" id="Phobius"/>
    </source>
</evidence>
<keyword evidence="3" id="KW-1185">Reference proteome</keyword>
<accession>A0ABT6ZT09</accession>
<evidence type="ECO:0000313" key="3">
    <source>
        <dbReference type="Proteomes" id="UP001214441"/>
    </source>
</evidence>
<comment type="caution">
    <text evidence="2">The sequence shown here is derived from an EMBL/GenBank/DDBJ whole genome shotgun (WGS) entry which is preliminary data.</text>
</comment>
<protein>
    <submittedName>
        <fullName evidence="2">ABC transporter permease subunit</fullName>
    </submittedName>
</protein>
<proteinExistence type="predicted"/>
<dbReference type="EMBL" id="JANCPR020000007">
    <property type="protein sequence ID" value="MDJ1132203.1"/>
    <property type="molecule type" value="Genomic_DNA"/>
</dbReference>
<feature type="transmembrane region" description="Helical" evidence="1">
    <location>
        <begin position="99"/>
        <end position="121"/>
    </location>
</feature>
<feature type="transmembrane region" description="Helical" evidence="1">
    <location>
        <begin position="218"/>
        <end position="236"/>
    </location>
</feature>